<gene>
    <name evidence="2" type="ORF">CYNAS_LOCUS5714</name>
</gene>
<proteinExistence type="predicted"/>
<feature type="chain" id="PRO_5041247189" evidence="1">
    <location>
        <begin position="16"/>
        <end position="172"/>
    </location>
</feature>
<evidence type="ECO:0000313" key="2">
    <source>
        <dbReference type="EMBL" id="CAJ0593731.1"/>
    </source>
</evidence>
<reference evidence="2" key="1">
    <citation type="submission" date="2023-07" db="EMBL/GenBank/DDBJ databases">
        <authorList>
            <consortium name="CYATHOMIX"/>
        </authorList>
    </citation>
    <scope>NUCLEOTIDE SEQUENCE</scope>
    <source>
        <strain evidence="2">N/A</strain>
    </source>
</reference>
<dbReference type="AlphaFoldDB" id="A0AA36DVU5"/>
<evidence type="ECO:0000256" key="1">
    <source>
        <dbReference type="SAM" id="SignalP"/>
    </source>
</evidence>
<protein>
    <submittedName>
        <fullName evidence="2">Uncharacterized protein</fullName>
    </submittedName>
</protein>
<comment type="caution">
    <text evidence="2">The sequence shown here is derived from an EMBL/GenBank/DDBJ whole genome shotgun (WGS) entry which is preliminary data.</text>
</comment>
<accession>A0AA36DVU5</accession>
<dbReference type="EMBL" id="CATQJL010000112">
    <property type="protein sequence ID" value="CAJ0593731.1"/>
    <property type="molecule type" value="Genomic_DNA"/>
</dbReference>
<organism evidence="2 3">
    <name type="scientific">Cylicocyclus nassatus</name>
    <name type="common">Nematode worm</name>
    <dbReference type="NCBI Taxonomy" id="53992"/>
    <lineage>
        <taxon>Eukaryota</taxon>
        <taxon>Metazoa</taxon>
        <taxon>Ecdysozoa</taxon>
        <taxon>Nematoda</taxon>
        <taxon>Chromadorea</taxon>
        <taxon>Rhabditida</taxon>
        <taxon>Rhabditina</taxon>
        <taxon>Rhabditomorpha</taxon>
        <taxon>Strongyloidea</taxon>
        <taxon>Strongylidae</taxon>
        <taxon>Cylicocyclus</taxon>
    </lineage>
</organism>
<sequence>MFFLIAAALCLISLAKETSPPLLRSVPQSGAELNDGYKSAVDLVEHLLQMNDAEYRLFFRIGKICRDYYRVVPEPDGGVLANEAISLYLAKYNETLLNKKNLMDAKCRKLSQPAKAFLLKIYEYADKEMNEHRSQMKEIERKFYVFIHDIDACRNLLDIFPEFRKLGKCAQE</sequence>
<name>A0AA36DVU5_CYLNA</name>
<evidence type="ECO:0000313" key="3">
    <source>
        <dbReference type="Proteomes" id="UP001176961"/>
    </source>
</evidence>
<feature type="signal peptide" evidence="1">
    <location>
        <begin position="1"/>
        <end position="15"/>
    </location>
</feature>
<keyword evidence="1" id="KW-0732">Signal</keyword>
<keyword evidence="3" id="KW-1185">Reference proteome</keyword>
<dbReference type="Proteomes" id="UP001176961">
    <property type="component" value="Unassembled WGS sequence"/>
</dbReference>